<keyword evidence="1" id="KW-0808">Transferase</keyword>
<dbReference type="Proteomes" id="UP000008394">
    <property type="component" value="Chromosome"/>
</dbReference>
<dbReference type="GeneID" id="29695814"/>
<dbReference type="KEGG" id="bnm:BALAC2494_00655"/>
<dbReference type="RefSeq" id="WP_004268736.1">
    <property type="nucleotide sequence ID" value="NC_017215.1"/>
</dbReference>
<dbReference type="SUPFAM" id="SSF56112">
    <property type="entry name" value="Protein kinase-like (PK-like)"/>
    <property type="match status" value="1"/>
</dbReference>
<dbReference type="EMBL" id="CP002915">
    <property type="protein sequence ID" value="AEK29921.1"/>
    <property type="molecule type" value="Genomic_DNA"/>
</dbReference>
<sequence>MQPNKTLSVNGEPFEVLRLLGKGKGGYSFLVRSQSHSKTEYVLKQMHHEPMPFLQPNDKVQAEIRDYRRLCELGIRLPAMLDIDIAKERILKEYIDGPTVYNLVLTDQMDDSYVDQVREMAKRLQSHRLNIDYFPTNFVVENGLVYYIDFECTAYTRERSFDGWGVTYWSKTPEFLRFVAAHAPHAPAAAQ</sequence>
<keyword evidence="1" id="KW-0418">Kinase</keyword>
<accession>A0A806FRY3</accession>
<name>A0A806FRY3_BIFAN</name>
<evidence type="ECO:0000313" key="1">
    <source>
        <dbReference type="EMBL" id="AEK29921.1"/>
    </source>
</evidence>
<dbReference type="InterPro" id="IPR011009">
    <property type="entry name" value="Kinase-like_dom_sf"/>
</dbReference>
<evidence type="ECO:0000313" key="2">
    <source>
        <dbReference type="Proteomes" id="UP000008394"/>
    </source>
</evidence>
<dbReference type="GO" id="GO:0016301">
    <property type="term" value="F:kinase activity"/>
    <property type="evidence" value="ECO:0007669"/>
    <property type="project" value="UniProtKB-KW"/>
</dbReference>
<gene>
    <name evidence="1" type="ORF">BALAC2494_00655</name>
</gene>
<dbReference type="AlphaFoldDB" id="A0A806FRY3"/>
<proteinExistence type="predicted"/>
<organism evidence="1 2">
    <name type="scientific">Bifidobacterium animalis subsp. lactis CNCM I-2494</name>
    <dbReference type="NCBI Taxonomy" id="1042403"/>
    <lineage>
        <taxon>Bacteria</taxon>
        <taxon>Bacillati</taxon>
        <taxon>Actinomycetota</taxon>
        <taxon>Actinomycetes</taxon>
        <taxon>Bifidobacteriales</taxon>
        <taxon>Bifidobacteriaceae</taxon>
        <taxon>Bifidobacterium</taxon>
    </lineage>
</organism>
<reference evidence="1 2" key="1">
    <citation type="journal article" date="2011" name="J. Bacteriol.">
        <title>Genome Sequence of the Probiotic Strain Bifidobacterium animalis subsp. lactis CNCM I-2494.</title>
        <authorList>
            <person name="Chervaux C."/>
            <person name="Grimaldi C."/>
            <person name="Bolotin A."/>
            <person name="Quinquis B."/>
            <person name="Legrain-Raspaud S."/>
            <person name="van Hylckama Vlieg J.E."/>
            <person name="Denariaz G."/>
            <person name="Smokvina T."/>
        </authorList>
    </citation>
    <scope>NUCLEOTIDE SEQUENCE [LARGE SCALE GENOMIC DNA]</scope>
    <source>
        <strain evidence="1 2">CNCM I-2494</strain>
    </source>
</reference>
<protein>
    <submittedName>
        <fullName evidence="1">Protein kinase-like protein</fullName>
    </submittedName>
</protein>